<dbReference type="STRING" id="1392877.SAMN05216221_2279"/>
<dbReference type="InterPro" id="IPR032710">
    <property type="entry name" value="NTF2-like_dom_sf"/>
</dbReference>
<dbReference type="HAMAP" id="MF_00612">
    <property type="entry name" value="UPF0225"/>
    <property type="match status" value="1"/>
</dbReference>
<dbReference type="OrthoDB" id="21421at2"/>
<evidence type="ECO:0000313" key="5">
    <source>
        <dbReference type="Proteomes" id="UP000243359"/>
    </source>
</evidence>
<feature type="domain" description="YchJ-like middle NTF2-like" evidence="3">
    <location>
        <begin position="29"/>
        <end position="127"/>
    </location>
</feature>
<gene>
    <name evidence="4" type="ORF">SAMN05216221_2279</name>
</gene>
<comment type="similarity">
    <text evidence="1 2">Belongs to the UPF0225 family.</text>
</comment>
<dbReference type="Proteomes" id="UP000243359">
    <property type="component" value="Chromosome I"/>
</dbReference>
<dbReference type="InterPro" id="IPR004027">
    <property type="entry name" value="SEC_C_motif"/>
</dbReference>
<dbReference type="Gene3D" id="3.10.450.50">
    <property type="match status" value="1"/>
</dbReference>
<dbReference type="PANTHER" id="PTHR33747:SF1">
    <property type="entry name" value="ADENYLATE CYCLASE-ASSOCIATED CAP C-TERMINAL DOMAIN-CONTAINING PROTEIN"/>
    <property type="match status" value="1"/>
</dbReference>
<dbReference type="NCBIfam" id="NF002449">
    <property type="entry name" value="PRK01617.1"/>
    <property type="match status" value="1"/>
</dbReference>
<name>A0A1H1TXM4_9PSED</name>
<dbReference type="AlphaFoldDB" id="A0A1H1TXM4"/>
<dbReference type="NCBIfam" id="NF002486">
    <property type="entry name" value="PRK01752.1"/>
    <property type="match status" value="1"/>
</dbReference>
<evidence type="ECO:0000313" key="4">
    <source>
        <dbReference type="EMBL" id="SDS64389.1"/>
    </source>
</evidence>
<dbReference type="InterPro" id="IPR048469">
    <property type="entry name" value="YchJ-like_M"/>
</dbReference>
<evidence type="ECO:0000256" key="2">
    <source>
        <dbReference type="HAMAP-Rule" id="MF_00612"/>
    </source>
</evidence>
<evidence type="ECO:0000256" key="1">
    <source>
        <dbReference type="ARBA" id="ARBA00010839"/>
    </source>
</evidence>
<accession>A0A1H1TXM4</accession>
<dbReference type="Pfam" id="PF02810">
    <property type="entry name" value="SEC-C"/>
    <property type="match status" value="1"/>
</dbReference>
<dbReference type="EMBL" id="LT629751">
    <property type="protein sequence ID" value="SDS64389.1"/>
    <property type="molecule type" value="Genomic_DNA"/>
</dbReference>
<organism evidence="4 5">
    <name type="scientific">Pseudomonas oryzae</name>
    <dbReference type="NCBI Taxonomy" id="1392877"/>
    <lineage>
        <taxon>Bacteria</taxon>
        <taxon>Pseudomonadati</taxon>
        <taxon>Pseudomonadota</taxon>
        <taxon>Gammaproteobacteria</taxon>
        <taxon>Pseudomonadales</taxon>
        <taxon>Pseudomonadaceae</taxon>
        <taxon>Pseudomonas</taxon>
    </lineage>
</organism>
<dbReference type="SUPFAM" id="SSF54427">
    <property type="entry name" value="NTF2-like"/>
    <property type="match status" value="1"/>
</dbReference>
<protein>
    <recommendedName>
        <fullName evidence="2">UPF0225 protein SAMN05216221_2279</fullName>
    </recommendedName>
</protein>
<dbReference type="Pfam" id="PF17775">
    <property type="entry name" value="YchJ_M-like"/>
    <property type="match status" value="1"/>
</dbReference>
<keyword evidence="5" id="KW-1185">Reference proteome</keyword>
<dbReference type="NCBIfam" id="NF001213">
    <property type="entry name" value="PRK00183.1"/>
    <property type="match status" value="1"/>
</dbReference>
<dbReference type="RefSeq" id="WP_090349049.1">
    <property type="nucleotide sequence ID" value="NZ_LT629751.1"/>
</dbReference>
<dbReference type="PANTHER" id="PTHR33747">
    <property type="entry name" value="UPF0225 PROTEIN SCO1677"/>
    <property type="match status" value="1"/>
</dbReference>
<sequence>MTLSSCPCGSTLALAECCGRYHAGAVPETAEALMRSRYSAYVLGLIDYLLATTLPAQQAGLDRAAMAAWSAQSQWLGLTVEEHRPQGGTPERAQVTFVARWQDAGGEHAHRECSDFVRLNGRWYFIDPTVTLKAGRNDPCPCGSGQKFKKCCAALL</sequence>
<dbReference type="InterPro" id="IPR023006">
    <property type="entry name" value="YchJ-like"/>
</dbReference>
<dbReference type="SUPFAM" id="SSF103642">
    <property type="entry name" value="Sec-C motif"/>
    <property type="match status" value="1"/>
</dbReference>
<reference evidence="5" key="1">
    <citation type="submission" date="2016-10" db="EMBL/GenBank/DDBJ databases">
        <authorList>
            <person name="Varghese N."/>
            <person name="Submissions S."/>
        </authorList>
    </citation>
    <scope>NUCLEOTIDE SEQUENCE [LARGE SCALE GENOMIC DNA]</scope>
    <source>
        <strain evidence="5">KCTC 32247</strain>
    </source>
</reference>
<proteinExistence type="inferred from homology"/>
<evidence type="ECO:0000259" key="3">
    <source>
        <dbReference type="Pfam" id="PF17775"/>
    </source>
</evidence>